<evidence type="ECO:0000313" key="4">
    <source>
        <dbReference type="EMBL" id="HIU93830.1"/>
    </source>
</evidence>
<keyword evidence="3" id="KW-0472">Membrane</keyword>
<reference evidence="4" key="1">
    <citation type="submission" date="2020-10" db="EMBL/GenBank/DDBJ databases">
        <authorList>
            <person name="Gilroy R."/>
        </authorList>
    </citation>
    <scope>NUCLEOTIDE SEQUENCE</scope>
    <source>
        <strain evidence="4">ChiGjej2B2-16831</strain>
    </source>
</reference>
<gene>
    <name evidence="4" type="ORF">IAD24_01605</name>
</gene>
<dbReference type="PANTHER" id="PTHR37815:SF3">
    <property type="entry name" value="UPF0397 PROTEIN SPR0429"/>
    <property type="match status" value="1"/>
</dbReference>
<dbReference type="Proteomes" id="UP000824128">
    <property type="component" value="Unassembled WGS sequence"/>
</dbReference>
<proteinExistence type="predicted"/>
<dbReference type="GO" id="GO:0016020">
    <property type="term" value="C:membrane"/>
    <property type="evidence" value="ECO:0007669"/>
    <property type="project" value="InterPro"/>
</dbReference>
<dbReference type="Pfam" id="PF07155">
    <property type="entry name" value="ECF-ribofla_trS"/>
    <property type="match status" value="1"/>
</dbReference>
<feature type="transmembrane region" description="Helical" evidence="3">
    <location>
        <begin position="40"/>
        <end position="58"/>
    </location>
</feature>
<reference evidence="4" key="2">
    <citation type="journal article" date="2021" name="PeerJ">
        <title>Extensive microbial diversity within the chicken gut microbiome revealed by metagenomics and culture.</title>
        <authorList>
            <person name="Gilroy R."/>
            <person name="Ravi A."/>
            <person name="Getino M."/>
            <person name="Pursley I."/>
            <person name="Horton D.L."/>
            <person name="Alikhan N.F."/>
            <person name="Baker D."/>
            <person name="Gharbi K."/>
            <person name="Hall N."/>
            <person name="Watson M."/>
            <person name="Adriaenssens E.M."/>
            <person name="Foster-Nyarko E."/>
            <person name="Jarju S."/>
            <person name="Secka A."/>
            <person name="Antonio M."/>
            <person name="Oren A."/>
            <person name="Chaudhuri R.R."/>
            <person name="La Ragione R."/>
            <person name="Hildebrand F."/>
            <person name="Pallen M.J."/>
        </authorList>
    </citation>
    <scope>NUCLEOTIDE SEQUENCE</scope>
    <source>
        <strain evidence="4">ChiGjej2B2-16831</strain>
    </source>
</reference>
<dbReference type="EMBL" id="DVNZ01000053">
    <property type="protein sequence ID" value="HIU93830.1"/>
    <property type="molecule type" value="Genomic_DNA"/>
</dbReference>
<evidence type="ECO:0000256" key="1">
    <source>
        <dbReference type="ARBA" id="ARBA00022692"/>
    </source>
</evidence>
<protein>
    <submittedName>
        <fullName evidence="4">ECF transporter S component</fullName>
    </submittedName>
</protein>
<name>A0A9D1N2S4_9FIRM</name>
<keyword evidence="1 3" id="KW-0812">Transmembrane</keyword>
<dbReference type="AlphaFoldDB" id="A0A9D1N2S4"/>
<organism evidence="4 5">
    <name type="scientific">Candidatus Aphodomorpha intestinavium</name>
    <dbReference type="NCBI Taxonomy" id="2840672"/>
    <lineage>
        <taxon>Bacteria</taxon>
        <taxon>Bacillati</taxon>
        <taxon>Bacillota</taxon>
        <taxon>Clostridia</taxon>
        <taxon>Eubacteriales</taxon>
        <taxon>Candidatus Aphodomorpha</taxon>
    </lineage>
</organism>
<accession>A0A9D1N2S4</accession>
<comment type="caution">
    <text evidence="4">The sequence shown here is derived from an EMBL/GenBank/DDBJ whole genome shotgun (WGS) entry which is preliminary data.</text>
</comment>
<sequence>MDRRTKRYLAAAVLLLFTVLVTALLRVSVPLGATGGGRDAGVYVTLGDACAFLAVLLLGAPWGALAAALGMALADLIVGSYSYIIGTLLIKGGMALFIGTFGARCAGWRSCLRAALLAEAIMAAGYFVYDLTVFGQYLVAAYEIPLNLAQGLVCGLIGAWLLHRLPERLRGAFDPSGRGLPARAGQHRRVR</sequence>
<dbReference type="PANTHER" id="PTHR37815">
    <property type="entry name" value="UPF0397 PROTEIN BC_2624-RELATED"/>
    <property type="match status" value="1"/>
</dbReference>
<evidence type="ECO:0000256" key="3">
    <source>
        <dbReference type="SAM" id="Phobius"/>
    </source>
</evidence>
<dbReference type="InterPro" id="IPR009825">
    <property type="entry name" value="ECF_substrate-spec-like"/>
</dbReference>
<feature type="transmembrane region" description="Helical" evidence="3">
    <location>
        <begin position="90"/>
        <end position="107"/>
    </location>
</feature>
<evidence type="ECO:0000256" key="2">
    <source>
        <dbReference type="ARBA" id="ARBA00022989"/>
    </source>
</evidence>
<keyword evidence="2 3" id="KW-1133">Transmembrane helix</keyword>
<evidence type="ECO:0000313" key="5">
    <source>
        <dbReference type="Proteomes" id="UP000824128"/>
    </source>
</evidence>
<feature type="transmembrane region" description="Helical" evidence="3">
    <location>
        <begin position="114"/>
        <end position="138"/>
    </location>
</feature>
<dbReference type="Gene3D" id="1.10.1760.20">
    <property type="match status" value="1"/>
</dbReference>